<gene>
    <name evidence="1" type="ORF">SNAT2548_LOCUS7193</name>
</gene>
<dbReference type="SUPFAM" id="SSF56112">
    <property type="entry name" value="Protein kinase-like (PK-like)"/>
    <property type="match status" value="1"/>
</dbReference>
<dbReference type="InterPro" id="IPR011009">
    <property type="entry name" value="Kinase-like_dom_sf"/>
</dbReference>
<evidence type="ECO:0000313" key="2">
    <source>
        <dbReference type="Proteomes" id="UP000604046"/>
    </source>
</evidence>
<organism evidence="1 2">
    <name type="scientific">Symbiodinium natans</name>
    <dbReference type="NCBI Taxonomy" id="878477"/>
    <lineage>
        <taxon>Eukaryota</taxon>
        <taxon>Sar</taxon>
        <taxon>Alveolata</taxon>
        <taxon>Dinophyceae</taxon>
        <taxon>Suessiales</taxon>
        <taxon>Symbiodiniaceae</taxon>
        <taxon>Symbiodinium</taxon>
    </lineage>
</organism>
<protein>
    <recommendedName>
        <fullName evidence="3">Protein kinase domain-containing protein</fullName>
    </recommendedName>
</protein>
<evidence type="ECO:0008006" key="3">
    <source>
        <dbReference type="Google" id="ProtNLM"/>
    </source>
</evidence>
<proteinExistence type="predicted"/>
<evidence type="ECO:0000313" key="1">
    <source>
        <dbReference type="EMBL" id="CAE7212269.1"/>
    </source>
</evidence>
<accession>A0A812JS64</accession>
<sequence length="599" mass="65512">MACWHGAARRLVLDSPFAQVVRRWQSSTGINPSSLARTSTWHYGDLCKKASRFRSCIRAPELRTAYEEVQGLLQSVKLSASPQKIQSATEVLRTTLEKAFDKEQNFEKALFQAIAKAFGLKGNQSLGNKVHLHTGPSWSLTLRRQTQTQDLALDGIPSTIALAKGAKADLTLTLEMNQRSYPLCVLELKTDPRSATDAQWPDKEVSGVMTQPLMTALSWIPPCLDALCLNFEGLLTAVVSSKSTRVTATKHRAILVEIVKPEVFKPWTCSIPQDSESIDTIVAIVARVLAGGMELGMAAVSQTGVPGTDQSYVGRIPPAWKCNIVGNPLAAPLGGVQLPKVLSQGILWQAKAVANCIVASMEDRAVVHGHATTGGAGDEPLYLKAQSLFYPHMINLSEFKCAHQVLWEKGVAATFPYLLCSASTETTTMTMMKAVNGRPLTAADVRVNPQILAGVAEQVEALLQVRLTHADIRYPNVVVLVDGRSSLLDLESLIFGSLPDTKSTRLEYCTMGAKRFDLLGCAAWQFSLLLYRAFRLSGSVEETMEMFEEWLQQKCNNNTPLLQLAMKHASEEHAPQSPMHTGFKAGFVALAMKTLEQFS</sequence>
<dbReference type="Proteomes" id="UP000604046">
    <property type="component" value="Unassembled WGS sequence"/>
</dbReference>
<dbReference type="OrthoDB" id="10293409at2759"/>
<dbReference type="EMBL" id="CAJNDS010000494">
    <property type="protein sequence ID" value="CAE7212269.1"/>
    <property type="molecule type" value="Genomic_DNA"/>
</dbReference>
<name>A0A812JS64_9DINO</name>
<comment type="caution">
    <text evidence="1">The sequence shown here is derived from an EMBL/GenBank/DDBJ whole genome shotgun (WGS) entry which is preliminary data.</text>
</comment>
<keyword evidence="2" id="KW-1185">Reference proteome</keyword>
<dbReference type="AlphaFoldDB" id="A0A812JS64"/>
<reference evidence="1" key="1">
    <citation type="submission" date="2021-02" db="EMBL/GenBank/DDBJ databases">
        <authorList>
            <person name="Dougan E. K."/>
            <person name="Rhodes N."/>
            <person name="Thang M."/>
            <person name="Chan C."/>
        </authorList>
    </citation>
    <scope>NUCLEOTIDE SEQUENCE</scope>
</reference>